<dbReference type="InterPro" id="IPR005572">
    <property type="entry name" value="Anti-sigma_E_RseA_N"/>
</dbReference>
<dbReference type="Gene3D" id="1.10.10.880">
    <property type="entry name" value="Anti sigma-E protein RseA, N-terminal domain"/>
    <property type="match status" value="1"/>
</dbReference>
<protein>
    <submittedName>
        <fullName evidence="2">Sigma-E factor negative regulatory protein</fullName>
    </submittedName>
</protein>
<dbReference type="Proteomes" id="UP001163266">
    <property type="component" value="Chromosome"/>
</dbReference>
<name>A0ABY6MU32_9BURK</name>
<accession>A0ABY6MU32</accession>
<dbReference type="EMBL" id="CP110257">
    <property type="protein sequence ID" value="UZD55525.1"/>
    <property type="molecule type" value="Genomic_DNA"/>
</dbReference>
<dbReference type="CDD" id="cd16328">
    <property type="entry name" value="RseA_N"/>
    <property type="match status" value="1"/>
</dbReference>
<organism evidence="2 3">
    <name type="scientific">Caldimonas aquatica</name>
    <dbReference type="NCBI Taxonomy" id="376175"/>
    <lineage>
        <taxon>Bacteria</taxon>
        <taxon>Pseudomonadati</taxon>
        <taxon>Pseudomonadota</taxon>
        <taxon>Betaproteobacteria</taxon>
        <taxon>Burkholderiales</taxon>
        <taxon>Sphaerotilaceae</taxon>
        <taxon>Caldimonas</taxon>
    </lineage>
</organism>
<dbReference type="RefSeq" id="WP_264893279.1">
    <property type="nucleotide sequence ID" value="NZ_CP110257.1"/>
</dbReference>
<keyword evidence="3" id="KW-1185">Reference proteome</keyword>
<gene>
    <name evidence="2" type="ORF">OMP39_02750</name>
</gene>
<evidence type="ECO:0000313" key="2">
    <source>
        <dbReference type="EMBL" id="UZD55525.1"/>
    </source>
</evidence>
<dbReference type="InterPro" id="IPR036147">
    <property type="entry name" value="Anti-sigma_E_RseA_N_sf"/>
</dbReference>
<sequence>MSMDGVDRGLSRQARERLSALADGEAGTEDLQQTLAAWRDDPAARAGICETWHLYHLIGDVMRSDELAGRGRDDVVFVARLRERLSAEPPIVAPAPLTAPAEGHPSEADEEARRALVWRRRRRAWTAPLATAAGVMAVVGVLSVTRTPEFAPAGGGAGLTLTGATPAAPAAVQPVALQASASPALPASQTVVVHTPIAQSQLANGALVRDARLDQYLSAHKQFDGSSALGVPSGFLRSATYEGPSR</sequence>
<reference evidence="2" key="1">
    <citation type="submission" date="2022-10" db="EMBL/GenBank/DDBJ databases">
        <title>Complete genome sequence of Schlegelella aquatica LMG 23380.</title>
        <authorList>
            <person name="Musilova J."/>
            <person name="Kourilova X."/>
            <person name="Bezdicek M."/>
            <person name="Hermankova K."/>
            <person name="Obruca S."/>
            <person name="Sedlar K."/>
        </authorList>
    </citation>
    <scope>NUCLEOTIDE SEQUENCE</scope>
    <source>
        <strain evidence="2">LMG 23380</strain>
    </source>
</reference>
<dbReference type="PANTHER" id="PTHR38104">
    <property type="match status" value="1"/>
</dbReference>
<dbReference type="PANTHER" id="PTHR38104:SF1">
    <property type="entry name" value="ANTI-SIGMA-E FACTOR RSEA"/>
    <property type="match status" value="1"/>
</dbReference>
<proteinExistence type="predicted"/>
<evidence type="ECO:0000259" key="1">
    <source>
        <dbReference type="Pfam" id="PF03872"/>
    </source>
</evidence>
<dbReference type="Pfam" id="PF03872">
    <property type="entry name" value="RseA_N"/>
    <property type="match status" value="1"/>
</dbReference>
<evidence type="ECO:0000313" key="3">
    <source>
        <dbReference type="Proteomes" id="UP001163266"/>
    </source>
</evidence>
<dbReference type="InterPro" id="IPR052383">
    <property type="entry name" value="Anti-sigma-E_RseA-like"/>
</dbReference>
<feature type="domain" description="Anti sigma-E protein RseA N-terminal" evidence="1">
    <location>
        <begin position="15"/>
        <end position="97"/>
    </location>
</feature>
<dbReference type="SUPFAM" id="SSF89069">
    <property type="entry name" value="N-terminal, cytoplasmic domain of anti-sigmaE factor RseA"/>
    <property type="match status" value="1"/>
</dbReference>